<keyword evidence="3" id="KW-0238">DNA-binding</keyword>
<feature type="domain" description="Myb-like" evidence="6">
    <location>
        <begin position="62"/>
        <end position="107"/>
    </location>
</feature>
<dbReference type="Proteomes" id="UP000596660">
    <property type="component" value="Unplaced"/>
</dbReference>
<dbReference type="PANTHER" id="PTHR10641:SF1383">
    <property type="entry name" value="TRANSCRIPTION FACTOR MYB13"/>
    <property type="match status" value="1"/>
</dbReference>
<keyword evidence="2" id="KW-0677">Repeat</keyword>
<evidence type="ECO:0000256" key="3">
    <source>
        <dbReference type="ARBA" id="ARBA00023125"/>
    </source>
</evidence>
<evidence type="ECO:0000256" key="2">
    <source>
        <dbReference type="ARBA" id="ARBA00022737"/>
    </source>
</evidence>
<dbReference type="PROSITE" id="PS50090">
    <property type="entry name" value="MYB_LIKE"/>
    <property type="match status" value="2"/>
</dbReference>
<feature type="region of interest" description="Disordered" evidence="5">
    <location>
        <begin position="142"/>
        <end position="190"/>
    </location>
</feature>
<dbReference type="PANTHER" id="PTHR10641">
    <property type="entry name" value="MYB FAMILY TRANSCRIPTION FACTOR"/>
    <property type="match status" value="1"/>
</dbReference>
<evidence type="ECO:0000313" key="9">
    <source>
        <dbReference type="Proteomes" id="UP000596660"/>
    </source>
</evidence>
<evidence type="ECO:0000313" key="8">
    <source>
        <dbReference type="EnsemblPlants" id="AUR62011870-RA:cds"/>
    </source>
</evidence>
<protein>
    <submittedName>
        <fullName evidence="8">Uncharacterized protein</fullName>
    </submittedName>
</protein>
<feature type="domain" description="Myb-like" evidence="6">
    <location>
        <begin position="9"/>
        <end position="61"/>
    </location>
</feature>
<accession>A0A803LFB4</accession>
<keyword evidence="4" id="KW-0539">Nucleus</keyword>
<evidence type="ECO:0000256" key="5">
    <source>
        <dbReference type="SAM" id="MobiDB-lite"/>
    </source>
</evidence>
<organism evidence="8 9">
    <name type="scientific">Chenopodium quinoa</name>
    <name type="common">Quinoa</name>
    <dbReference type="NCBI Taxonomy" id="63459"/>
    <lineage>
        <taxon>Eukaryota</taxon>
        <taxon>Viridiplantae</taxon>
        <taxon>Streptophyta</taxon>
        <taxon>Embryophyta</taxon>
        <taxon>Tracheophyta</taxon>
        <taxon>Spermatophyta</taxon>
        <taxon>Magnoliopsida</taxon>
        <taxon>eudicotyledons</taxon>
        <taxon>Gunneridae</taxon>
        <taxon>Pentapetalae</taxon>
        <taxon>Caryophyllales</taxon>
        <taxon>Chenopodiaceae</taxon>
        <taxon>Chenopodioideae</taxon>
        <taxon>Atripliceae</taxon>
        <taxon>Chenopodium</taxon>
    </lineage>
</organism>
<dbReference type="Pfam" id="PF00249">
    <property type="entry name" value="Myb_DNA-binding"/>
    <property type="match status" value="2"/>
</dbReference>
<dbReference type="PROSITE" id="PS51294">
    <property type="entry name" value="HTH_MYB"/>
    <property type="match status" value="2"/>
</dbReference>
<dbReference type="Gene3D" id="1.10.10.60">
    <property type="entry name" value="Homeodomain-like"/>
    <property type="match status" value="2"/>
</dbReference>
<dbReference type="GO" id="GO:0003677">
    <property type="term" value="F:DNA binding"/>
    <property type="evidence" value="ECO:0007669"/>
    <property type="project" value="UniProtKB-KW"/>
</dbReference>
<dbReference type="InterPro" id="IPR015495">
    <property type="entry name" value="Myb_TF_plants"/>
</dbReference>
<dbReference type="InterPro" id="IPR001005">
    <property type="entry name" value="SANT/Myb"/>
</dbReference>
<name>A0A803LFB4_CHEQI</name>
<feature type="compositionally biased region" description="Low complexity" evidence="5">
    <location>
        <begin position="142"/>
        <end position="152"/>
    </location>
</feature>
<dbReference type="AlphaFoldDB" id="A0A803LFB4"/>
<dbReference type="SMART" id="SM00717">
    <property type="entry name" value="SANT"/>
    <property type="match status" value="2"/>
</dbReference>
<reference evidence="8" key="2">
    <citation type="submission" date="2021-03" db="UniProtKB">
        <authorList>
            <consortium name="EnsemblPlants"/>
        </authorList>
    </citation>
    <scope>IDENTIFICATION</scope>
</reference>
<dbReference type="CDD" id="cd00167">
    <property type="entry name" value="SANT"/>
    <property type="match status" value="2"/>
</dbReference>
<dbReference type="InterPro" id="IPR017930">
    <property type="entry name" value="Myb_dom"/>
</dbReference>
<evidence type="ECO:0000256" key="1">
    <source>
        <dbReference type="ARBA" id="ARBA00004123"/>
    </source>
</evidence>
<dbReference type="SUPFAM" id="SSF46689">
    <property type="entry name" value="Homeodomain-like"/>
    <property type="match status" value="1"/>
</dbReference>
<comment type="subcellular location">
    <subcellularLocation>
        <location evidence="1">Nucleus</location>
    </subcellularLocation>
</comment>
<feature type="compositionally biased region" description="Polar residues" evidence="5">
    <location>
        <begin position="171"/>
        <end position="189"/>
    </location>
</feature>
<reference evidence="8" key="1">
    <citation type="journal article" date="2017" name="Nature">
        <title>The genome of Chenopodium quinoa.</title>
        <authorList>
            <person name="Jarvis D.E."/>
            <person name="Ho Y.S."/>
            <person name="Lightfoot D.J."/>
            <person name="Schmoeckel S.M."/>
            <person name="Li B."/>
            <person name="Borm T.J.A."/>
            <person name="Ohyanagi H."/>
            <person name="Mineta K."/>
            <person name="Michell C.T."/>
            <person name="Saber N."/>
            <person name="Kharbatia N.M."/>
            <person name="Rupper R.R."/>
            <person name="Sharp A.R."/>
            <person name="Dally N."/>
            <person name="Boughton B.A."/>
            <person name="Woo Y.H."/>
            <person name="Gao G."/>
            <person name="Schijlen E.G.W.M."/>
            <person name="Guo X."/>
            <person name="Momin A.A."/>
            <person name="Negrao S."/>
            <person name="Al-Babili S."/>
            <person name="Gehring C."/>
            <person name="Roessner U."/>
            <person name="Jung C."/>
            <person name="Murphy K."/>
            <person name="Arold S.T."/>
            <person name="Gojobori T."/>
            <person name="van der Linden C.G."/>
            <person name="van Loo E.N."/>
            <person name="Jellen E.N."/>
            <person name="Maughan P.J."/>
            <person name="Tester M."/>
        </authorList>
    </citation>
    <scope>NUCLEOTIDE SEQUENCE [LARGE SCALE GENOMIC DNA]</scope>
    <source>
        <strain evidence="8">cv. PI 614886</strain>
    </source>
</reference>
<feature type="domain" description="HTH myb-type" evidence="7">
    <location>
        <begin position="66"/>
        <end position="117"/>
    </location>
</feature>
<feature type="region of interest" description="Disordered" evidence="5">
    <location>
        <begin position="100"/>
        <end position="128"/>
    </location>
</feature>
<feature type="domain" description="HTH myb-type" evidence="7">
    <location>
        <begin position="9"/>
        <end position="65"/>
    </location>
</feature>
<dbReference type="InterPro" id="IPR009057">
    <property type="entry name" value="Homeodomain-like_sf"/>
</dbReference>
<proteinExistence type="predicted"/>
<keyword evidence="9" id="KW-1185">Reference proteome</keyword>
<dbReference type="FunFam" id="1.10.10.60:FF:000001">
    <property type="entry name" value="MYB-related transcription factor"/>
    <property type="match status" value="1"/>
</dbReference>
<evidence type="ECO:0000256" key="4">
    <source>
        <dbReference type="ARBA" id="ARBA00023242"/>
    </source>
</evidence>
<dbReference type="GO" id="GO:0005634">
    <property type="term" value="C:nucleus"/>
    <property type="evidence" value="ECO:0007669"/>
    <property type="project" value="UniProtKB-SubCell"/>
</dbReference>
<dbReference type="EnsemblPlants" id="AUR62011870-RA">
    <property type="protein sequence ID" value="AUR62011870-RA:cds"/>
    <property type="gene ID" value="AUR62011870"/>
</dbReference>
<evidence type="ECO:0000259" key="7">
    <source>
        <dbReference type="PROSITE" id="PS51294"/>
    </source>
</evidence>
<sequence>MGRAPCCEKMGLKKGPWTPEEDQLLVNYIHLHGHSNWRALPKHAGLLRCGKSCRLRWTNYLRPDIKRGNFTQEEEDTIINLHQMLGNRWSAIAAKLPGRTDNEIKNKRARRSKSSLKDGISEGPPRRHVKCMDHALEKDCYNDSSNNSNSNNEGDSVRPTHSIIRDPISPQPCTSEVSTITSTSASENDNCSKENVVKKEGYIGEFPEFNDDFWMEVLSVEDTAMSTEDLPSVSQCYLSNSSVTEPAAACLTDSKAVAAHSDDMDFFWYNLLTRPDDHLPEFSEML</sequence>
<dbReference type="Gramene" id="AUR62011870-RA">
    <property type="protein sequence ID" value="AUR62011870-RA:cds"/>
    <property type="gene ID" value="AUR62011870"/>
</dbReference>
<evidence type="ECO:0000259" key="6">
    <source>
        <dbReference type="PROSITE" id="PS50090"/>
    </source>
</evidence>